<dbReference type="CDD" id="cd04301">
    <property type="entry name" value="NAT_SF"/>
    <property type="match status" value="1"/>
</dbReference>
<evidence type="ECO:0000256" key="2">
    <source>
        <dbReference type="ARBA" id="ARBA00023315"/>
    </source>
</evidence>
<dbReference type="Proteomes" id="UP000190229">
    <property type="component" value="Unassembled WGS sequence"/>
</dbReference>
<name>A0A1V4EWV0_9BACL</name>
<dbReference type="GO" id="GO:0008080">
    <property type="term" value="F:N-acetyltransferase activity"/>
    <property type="evidence" value="ECO:0007669"/>
    <property type="project" value="TreeGrafter"/>
</dbReference>
<evidence type="ECO:0000313" key="4">
    <source>
        <dbReference type="EMBL" id="OPG17416.1"/>
    </source>
</evidence>
<keyword evidence="5" id="KW-1185">Reference proteome</keyword>
<gene>
    <name evidence="4" type="ORF">B2M26_01390</name>
</gene>
<evidence type="ECO:0000259" key="3">
    <source>
        <dbReference type="PROSITE" id="PS51186"/>
    </source>
</evidence>
<feature type="domain" description="N-acetyltransferase" evidence="3">
    <location>
        <begin position="4"/>
        <end position="149"/>
    </location>
</feature>
<keyword evidence="1 4" id="KW-0808">Transferase</keyword>
<dbReference type="PROSITE" id="PS51186">
    <property type="entry name" value="GNAT"/>
    <property type="match status" value="1"/>
</dbReference>
<dbReference type="Gene3D" id="3.40.630.30">
    <property type="match status" value="1"/>
</dbReference>
<dbReference type="InterPro" id="IPR051016">
    <property type="entry name" value="Diverse_Substrate_AcTransf"/>
</dbReference>
<dbReference type="AlphaFoldDB" id="A0A1V4EWV0"/>
<reference evidence="4 5" key="1">
    <citation type="submission" date="2017-02" db="EMBL/GenBank/DDBJ databases">
        <title>Draft genome of Acidibacillus ferrooxidans Huett2.</title>
        <authorList>
            <person name="Schopf S."/>
        </authorList>
    </citation>
    <scope>NUCLEOTIDE SEQUENCE [LARGE SCALE GENOMIC DNA]</scope>
    <source>
        <strain evidence="4 5">Huett2</strain>
    </source>
</reference>
<evidence type="ECO:0000313" key="5">
    <source>
        <dbReference type="Proteomes" id="UP000190229"/>
    </source>
</evidence>
<evidence type="ECO:0000256" key="1">
    <source>
        <dbReference type="ARBA" id="ARBA00022679"/>
    </source>
</evidence>
<dbReference type="PANTHER" id="PTHR10545">
    <property type="entry name" value="DIAMINE N-ACETYLTRANSFERASE"/>
    <property type="match status" value="1"/>
</dbReference>
<keyword evidence="2" id="KW-0012">Acyltransferase</keyword>
<dbReference type="SUPFAM" id="SSF55729">
    <property type="entry name" value="Acyl-CoA N-acyltransferases (Nat)"/>
    <property type="match status" value="1"/>
</dbReference>
<organism evidence="4 5">
    <name type="scientific">Ferroacidibacillus organovorans</name>
    <dbReference type="NCBI Taxonomy" id="1765683"/>
    <lineage>
        <taxon>Bacteria</taxon>
        <taxon>Bacillati</taxon>
        <taxon>Bacillota</taxon>
        <taxon>Bacilli</taxon>
        <taxon>Bacillales</taxon>
        <taxon>Alicyclobacillaceae</taxon>
        <taxon>Ferroacidibacillus</taxon>
    </lineage>
</organism>
<dbReference type="Pfam" id="PF00583">
    <property type="entry name" value="Acetyltransf_1"/>
    <property type="match status" value="1"/>
</dbReference>
<dbReference type="InterPro" id="IPR016181">
    <property type="entry name" value="Acyl_CoA_acyltransferase"/>
</dbReference>
<accession>A0A1V4EWV0</accession>
<proteinExistence type="predicted"/>
<dbReference type="EMBL" id="MWPS01000003">
    <property type="protein sequence ID" value="OPG17416.1"/>
    <property type="molecule type" value="Genomic_DNA"/>
</dbReference>
<dbReference type="RefSeq" id="WP_079289737.1">
    <property type="nucleotide sequence ID" value="NZ_MWPS01000003.1"/>
</dbReference>
<sequence>MSHILIRPACSDDRDALTDLMDEYIVDFYKKSKQPRERIQDLITLLLDQRDGIQFVAQQNEELVGFATLYFSFSTLRAGKISIMNDLYVIEGARGSGVAAKLFDACHHYSKAHGCAFMSWTTASDNIRAQRFYEKVGGTTGDWLNYSIE</sequence>
<comment type="caution">
    <text evidence="4">The sequence shown here is derived from an EMBL/GenBank/DDBJ whole genome shotgun (WGS) entry which is preliminary data.</text>
</comment>
<dbReference type="InterPro" id="IPR000182">
    <property type="entry name" value="GNAT_dom"/>
</dbReference>
<dbReference type="PANTHER" id="PTHR10545:SF29">
    <property type="entry name" value="GH14572P-RELATED"/>
    <property type="match status" value="1"/>
</dbReference>
<protein>
    <submittedName>
        <fullName evidence="4">GNAT family N-acetyltransferase</fullName>
    </submittedName>
</protein>